<dbReference type="Gene3D" id="3.20.180.10">
    <property type="entry name" value="PNP-oxidase-like"/>
    <property type="match status" value="1"/>
</dbReference>
<dbReference type="Pfam" id="PF10615">
    <property type="entry name" value="DUF2470"/>
    <property type="match status" value="1"/>
</dbReference>
<organism evidence="3 4">
    <name type="scientific">Candidatus Protofrankia datiscae</name>
    <dbReference type="NCBI Taxonomy" id="2716812"/>
    <lineage>
        <taxon>Bacteria</taxon>
        <taxon>Bacillati</taxon>
        <taxon>Actinomycetota</taxon>
        <taxon>Actinomycetes</taxon>
        <taxon>Frankiales</taxon>
        <taxon>Frankiaceae</taxon>
        <taxon>Protofrankia</taxon>
    </lineage>
</organism>
<dbReference type="Proteomes" id="UP000001549">
    <property type="component" value="Chromosome"/>
</dbReference>
<feature type="domain" description="DUF2470" evidence="2">
    <location>
        <begin position="234"/>
        <end position="325"/>
    </location>
</feature>
<keyword evidence="4" id="KW-1185">Reference proteome</keyword>
<dbReference type="EMBL" id="CP002801">
    <property type="protein sequence ID" value="AEH11711.1"/>
    <property type="molecule type" value="Genomic_DNA"/>
</dbReference>
<name>F8B014_9ACTN</name>
<protein>
    <recommendedName>
        <fullName evidence="2">DUF2470 domain-containing protein</fullName>
    </recommendedName>
</protein>
<dbReference type="HOGENOM" id="CLU_071260_0_0_11"/>
<evidence type="ECO:0000256" key="1">
    <source>
        <dbReference type="SAM" id="MobiDB-lite"/>
    </source>
</evidence>
<reference evidence="3 4" key="1">
    <citation type="submission" date="2011-05" db="EMBL/GenBank/DDBJ databases">
        <title>Complete sequence of chromosome of Frankia symbiont of Datisca glomerata.</title>
        <authorList>
            <consortium name="US DOE Joint Genome Institute"/>
            <person name="Lucas S."/>
            <person name="Han J."/>
            <person name="Lapidus A."/>
            <person name="Cheng J.-F."/>
            <person name="Goodwin L."/>
            <person name="Pitluck S."/>
            <person name="Peters L."/>
            <person name="Mikhailova N."/>
            <person name="Chertkov O."/>
            <person name="Teshima H."/>
            <person name="Han C."/>
            <person name="Tapia R."/>
            <person name="Land M."/>
            <person name="Hauser L."/>
            <person name="Kyrpides N."/>
            <person name="Ivanova N."/>
            <person name="Pagani I."/>
            <person name="Berry A."/>
            <person name="Pawlowski K."/>
            <person name="Persson T."/>
            <person name="Vanden Heuvel B."/>
            <person name="Benson D."/>
            <person name="Woyke T."/>
        </authorList>
    </citation>
    <scope>NUCLEOTIDE SEQUENCE [LARGE SCALE GENOMIC DNA]</scope>
    <source>
        <strain evidence="4">4085684</strain>
    </source>
</reference>
<dbReference type="STRING" id="656024.FsymDg_4462"/>
<dbReference type="KEGG" id="fsy:FsymDg_4462"/>
<feature type="region of interest" description="Disordered" evidence="1">
    <location>
        <begin position="140"/>
        <end position="208"/>
    </location>
</feature>
<evidence type="ECO:0000313" key="4">
    <source>
        <dbReference type="Proteomes" id="UP000001549"/>
    </source>
</evidence>
<feature type="compositionally biased region" description="Basic and acidic residues" evidence="1">
    <location>
        <begin position="149"/>
        <end position="164"/>
    </location>
</feature>
<dbReference type="InterPro" id="IPR019595">
    <property type="entry name" value="DUF2470"/>
</dbReference>
<evidence type="ECO:0000259" key="2">
    <source>
        <dbReference type="Pfam" id="PF10615"/>
    </source>
</evidence>
<proteinExistence type="predicted"/>
<sequence>MTAPTPLEEATPSRARTVIAGARHALLTLPYERLCGRVGLLDDGGEPILLVTAGSPPAHAAGSSPTARVDIHGPQGERLVLSGSLRVVPGPATDVIARLAGPGCPTPRPPLGSCGHDHDLVAIAMIVAEVALYLLTPTDPGGAAAQPSSDHDKIDHDKIDHSGTDRGGTGSADLPRPRPTAPEKATTGSSRRAPRAAGERDRGRARAAGGCGTRIDLIAYALAEPDLIAAYAPDLVAHLNTVHAEQIRRLAEHTVAVDTDQGRGARQPAGPRLVRIVRSGHARELAGAQITRLDHQGLDMWRMGPSGAEEIHLPFRAPLREPRELGREIRWLLGLV</sequence>
<evidence type="ECO:0000313" key="3">
    <source>
        <dbReference type="EMBL" id="AEH11711.1"/>
    </source>
</evidence>
<gene>
    <name evidence="3" type="ordered locus">FsymDg_4462</name>
</gene>
<accession>F8B014</accession>
<dbReference type="InterPro" id="IPR037119">
    <property type="entry name" value="Haem_oxidase_HugZ-like_sf"/>
</dbReference>
<dbReference type="AlphaFoldDB" id="F8B014"/>
<dbReference type="RefSeq" id="WP_013875556.1">
    <property type="nucleotide sequence ID" value="NC_015656.1"/>
</dbReference>